<dbReference type="Proteomes" id="UP000179807">
    <property type="component" value="Unassembled WGS sequence"/>
</dbReference>
<dbReference type="AlphaFoldDB" id="A0A1J4KJQ4"/>
<dbReference type="Gene3D" id="3.40.50.300">
    <property type="entry name" value="P-loop containing nucleotide triphosphate hydrolases"/>
    <property type="match status" value="1"/>
</dbReference>
<comment type="caution">
    <text evidence="2">The sequence shown here is derived from an EMBL/GenBank/DDBJ whole genome shotgun (WGS) entry which is preliminary data.</text>
</comment>
<evidence type="ECO:0000313" key="2">
    <source>
        <dbReference type="EMBL" id="OHT11535.1"/>
    </source>
</evidence>
<accession>A0A1J4KJQ4</accession>
<dbReference type="VEuPathDB" id="TrichDB:TRFO_18983"/>
<gene>
    <name evidence="2" type="ORF">TRFO_18983</name>
</gene>
<keyword evidence="1" id="KW-0175">Coiled coil</keyword>
<name>A0A1J4KJQ4_9EUKA</name>
<dbReference type="RefSeq" id="XP_068364671.1">
    <property type="nucleotide sequence ID" value="XM_068500498.1"/>
</dbReference>
<proteinExistence type="predicted"/>
<keyword evidence="3" id="KW-1185">Reference proteome</keyword>
<organism evidence="2 3">
    <name type="scientific">Tritrichomonas foetus</name>
    <dbReference type="NCBI Taxonomy" id="1144522"/>
    <lineage>
        <taxon>Eukaryota</taxon>
        <taxon>Metamonada</taxon>
        <taxon>Parabasalia</taxon>
        <taxon>Tritrichomonadida</taxon>
        <taxon>Tritrichomonadidae</taxon>
        <taxon>Tritrichomonas</taxon>
    </lineage>
</organism>
<evidence type="ECO:0000313" key="3">
    <source>
        <dbReference type="Proteomes" id="UP000179807"/>
    </source>
</evidence>
<reference evidence="2" key="1">
    <citation type="submission" date="2016-10" db="EMBL/GenBank/DDBJ databases">
        <authorList>
            <person name="Benchimol M."/>
            <person name="Almeida L.G."/>
            <person name="Vasconcelos A.T."/>
            <person name="Perreira-Neves A."/>
            <person name="Rosa I.A."/>
            <person name="Tasca T."/>
            <person name="Bogo M.R."/>
            <person name="de Souza W."/>
        </authorList>
    </citation>
    <scope>NUCLEOTIDE SEQUENCE [LARGE SCALE GENOMIC DNA]</scope>
    <source>
        <strain evidence="2">K</strain>
    </source>
</reference>
<protein>
    <submittedName>
        <fullName evidence="2">Uncharacterized protein</fullName>
    </submittedName>
</protein>
<dbReference type="EMBL" id="MLAK01000585">
    <property type="protein sequence ID" value="OHT11535.1"/>
    <property type="molecule type" value="Genomic_DNA"/>
</dbReference>
<sequence>MSEEKSVYVGIPGYVATGDPNEDSIADAIVESLEVSPDDVKVYEKNDKFYVFIKSLPFTFATANQTVAQAAELSQTYDHSVARLTKLVRRADKFQNELSSLKKEVSLLQNEHEKLKQELQEVQAQRQQQYELSKSVESDVQNLLDTFTS</sequence>
<dbReference type="GeneID" id="94835202"/>
<dbReference type="InterPro" id="IPR027417">
    <property type="entry name" value="P-loop_NTPase"/>
</dbReference>
<feature type="coiled-coil region" evidence="1">
    <location>
        <begin position="84"/>
        <end position="132"/>
    </location>
</feature>
<evidence type="ECO:0000256" key="1">
    <source>
        <dbReference type="SAM" id="Coils"/>
    </source>
</evidence>